<keyword evidence="4 16" id="KW-0963">Cytoplasm</keyword>
<name>A0ABP9FJG1_9ACTN</name>
<dbReference type="Gene3D" id="3.40.1170.60">
    <property type="match status" value="1"/>
</dbReference>
<feature type="active site" evidence="16">
    <location>
        <position position="114"/>
    </location>
</feature>
<dbReference type="CDD" id="cd03586">
    <property type="entry name" value="PolY_Pol_IV_kappa"/>
    <property type="match status" value="1"/>
</dbReference>
<dbReference type="SUPFAM" id="SSF100879">
    <property type="entry name" value="Lesion bypass DNA polymerase (Y-family), little finger domain"/>
    <property type="match status" value="1"/>
</dbReference>
<dbReference type="EC" id="2.7.7.7" evidence="16"/>
<protein>
    <recommendedName>
        <fullName evidence="16">DNA polymerase IV</fullName>
        <shortName evidence="16">Pol IV</shortName>
        <ecNumber evidence="16">2.7.7.7</ecNumber>
    </recommendedName>
</protein>
<evidence type="ECO:0000256" key="12">
    <source>
        <dbReference type="ARBA" id="ARBA00023125"/>
    </source>
</evidence>
<evidence type="ECO:0000256" key="1">
    <source>
        <dbReference type="ARBA" id="ARBA00004496"/>
    </source>
</evidence>
<evidence type="ECO:0000256" key="16">
    <source>
        <dbReference type="HAMAP-Rule" id="MF_01113"/>
    </source>
</evidence>
<dbReference type="PROSITE" id="PS50173">
    <property type="entry name" value="UMUC"/>
    <property type="match status" value="1"/>
</dbReference>
<evidence type="ECO:0000256" key="11">
    <source>
        <dbReference type="ARBA" id="ARBA00022932"/>
    </source>
</evidence>
<dbReference type="InterPro" id="IPR022880">
    <property type="entry name" value="DNApol_IV"/>
</dbReference>
<dbReference type="InterPro" id="IPR043502">
    <property type="entry name" value="DNA/RNA_pol_sf"/>
</dbReference>
<dbReference type="HAMAP" id="MF_01113">
    <property type="entry name" value="DNApol_IV"/>
    <property type="match status" value="1"/>
</dbReference>
<dbReference type="InterPro" id="IPR017961">
    <property type="entry name" value="DNA_pol_Y-fam_little_finger"/>
</dbReference>
<comment type="function">
    <text evidence="14 16">Poorly processive, error-prone DNA polymerase involved in untargeted mutagenesis. Copies undamaged DNA at stalled replication forks, which arise in vivo from mismatched or misaligned primer ends. These misaligned primers can be extended by PolIV. Exhibits no 3'-5' exonuclease (proofreading) activity. May be involved in translesional synthesis, in conjunction with the beta clamp from PolIII.</text>
</comment>
<evidence type="ECO:0000313" key="19">
    <source>
        <dbReference type="Proteomes" id="UP001501521"/>
    </source>
</evidence>
<organism evidence="18 19">
    <name type="scientific">Tessaracoccus lubricantis</name>
    <dbReference type="NCBI Taxonomy" id="545543"/>
    <lineage>
        <taxon>Bacteria</taxon>
        <taxon>Bacillati</taxon>
        <taxon>Actinomycetota</taxon>
        <taxon>Actinomycetes</taxon>
        <taxon>Propionibacteriales</taxon>
        <taxon>Propionibacteriaceae</taxon>
        <taxon>Tessaracoccus</taxon>
    </lineage>
</organism>
<evidence type="ECO:0000259" key="17">
    <source>
        <dbReference type="PROSITE" id="PS50173"/>
    </source>
</evidence>
<keyword evidence="10 16" id="KW-0460">Magnesium</keyword>
<keyword evidence="9 16" id="KW-0227">DNA damage</keyword>
<dbReference type="Gene3D" id="1.10.150.20">
    <property type="entry name" value="5' to 3' exonuclease, C-terminal subdomain"/>
    <property type="match status" value="1"/>
</dbReference>
<dbReference type="SUPFAM" id="SSF56672">
    <property type="entry name" value="DNA/RNA polymerases"/>
    <property type="match status" value="1"/>
</dbReference>
<dbReference type="InterPro" id="IPR001126">
    <property type="entry name" value="UmuC"/>
</dbReference>
<reference evidence="19" key="1">
    <citation type="journal article" date="2019" name="Int. J. Syst. Evol. Microbiol.">
        <title>The Global Catalogue of Microorganisms (GCM) 10K type strain sequencing project: providing services to taxonomists for standard genome sequencing and annotation.</title>
        <authorList>
            <consortium name="The Broad Institute Genomics Platform"/>
            <consortium name="The Broad Institute Genome Sequencing Center for Infectious Disease"/>
            <person name="Wu L."/>
            <person name="Ma J."/>
        </authorList>
    </citation>
    <scope>NUCLEOTIDE SEQUENCE [LARGE SCALE GENOMIC DNA]</scope>
    <source>
        <strain evidence="19">JCM 19125</strain>
    </source>
</reference>
<keyword evidence="11 16" id="KW-0239">DNA-directed DNA polymerase</keyword>
<comment type="subunit">
    <text evidence="16">Monomer.</text>
</comment>
<comment type="caution">
    <text evidence="18">The sequence shown here is derived from an EMBL/GenBank/DDBJ whole genome shotgun (WGS) entry which is preliminary data.</text>
</comment>
<dbReference type="NCBIfam" id="NF002677">
    <property type="entry name" value="PRK02406.1"/>
    <property type="match status" value="1"/>
</dbReference>
<sequence length="405" mass="44372">MRTLAPAATGGPRQVVVHVDMDAFYASVEMARHPELRDVPMFVGGSTRGVVLSANYPARRYGITAGMPSSRARRLCPQVAVVHPDHDHYGAVSAGIGEIFDTLTDKVEMASIDEAFIDLTTAMRRLGDDPVTVGEQLRAQVMDEQGVACSVGIGPNKFIAKLASKQAKPDGLRLVRAEDVIAFLHPLPVDAIWGVGEVTAGKLRKLGLETVRDLATTPRGTLQRAMGDNLGAMLFDLAWGRDERSVLARQPAEHSVGSQETFGRDTDDAAIVATEILRMAERTASRMRAQEMVGRTVTLSVRFADFTTITRTGTLKAFTDRTNDIYAEAMRLFGKLHLQRARIRRVGVRMEKLVPKAATYEQPALDEPTHGWSEAEQAVDRAVLRFGPKAVQRARLTRRPVLHAS</sequence>
<keyword evidence="13 16" id="KW-0234">DNA repair</keyword>
<evidence type="ECO:0000256" key="2">
    <source>
        <dbReference type="ARBA" id="ARBA00010945"/>
    </source>
</evidence>
<dbReference type="Pfam" id="PF21999">
    <property type="entry name" value="IMS_HHH_1"/>
    <property type="match status" value="1"/>
</dbReference>
<comment type="subcellular location">
    <subcellularLocation>
        <location evidence="1 16">Cytoplasm</location>
    </subcellularLocation>
</comment>
<gene>
    <name evidence="16 18" type="primary">dinB</name>
    <name evidence="18" type="ORF">GCM10025789_23390</name>
</gene>
<evidence type="ECO:0000256" key="10">
    <source>
        <dbReference type="ARBA" id="ARBA00022842"/>
    </source>
</evidence>
<dbReference type="RefSeq" id="WP_345583044.1">
    <property type="nucleotide sequence ID" value="NZ_BAABLV010000036.1"/>
</dbReference>
<evidence type="ECO:0000256" key="8">
    <source>
        <dbReference type="ARBA" id="ARBA00022723"/>
    </source>
</evidence>
<dbReference type="PANTHER" id="PTHR11076">
    <property type="entry name" value="DNA REPAIR POLYMERASE UMUC / TRANSFERASE FAMILY MEMBER"/>
    <property type="match status" value="1"/>
</dbReference>
<feature type="domain" description="UmuC" evidence="17">
    <location>
        <begin position="16"/>
        <end position="196"/>
    </location>
</feature>
<dbReference type="Pfam" id="PF00817">
    <property type="entry name" value="IMS"/>
    <property type="match status" value="1"/>
</dbReference>
<keyword evidence="5 16" id="KW-0808">Transferase</keyword>
<dbReference type="InterPro" id="IPR043128">
    <property type="entry name" value="Rev_trsase/Diguanyl_cyclase"/>
</dbReference>
<dbReference type="Gene3D" id="3.30.70.270">
    <property type="match status" value="1"/>
</dbReference>
<keyword evidence="12 16" id="KW-0238">DNA-binding</keyword>
<dbReference type="Proteomes" id="UP001501521">
    <property type="component" value="Unassembled WGS sequence"/>
</dbReference>
<evidence type="ECO:0000313" key="18">
    <source>
        <dbReference type="EMBL" id="GAA4903718.1"/>
    </source>
</evidence>
<evidence type="ECO:0000256" key="9">
    <source>
        <dbReference type="ARBA" id="ARBA00022763"/>
    </source>
</evidence>
<dbReference type="EMBL" id="BAABLV010000036">
    <property type="protein sequence ID" value="GAA4903718.1"/>
    <property type="molecule type" value="Genomic_DNA"/>
</dbReference>
<keyword evidence="3 16" id="KW-0515">Mutator protein</keyword>
<comment type="catalytic activity">
    <reaction evidence="15 16">
        <text>DNA(n) + a 2'-deoxyribonucleoside 5'-triphosphate = DNA(n+1) + diphosphate</text>
        <dbReference type="Rhea" id="RHEA:22508"/>
        <dbReference type="Rhea" id="RHEA-COMP:17339"/>
        <dbReference type="Rhea" id="RHEA-COMP:17340"/>
        <dbReference type="ChEBI" id="CHEBI:33019"/>
        <dbReference type="ChEBI" id="CHEBI:61560"/>
        <dbReference type="ChEBI" id="CHEBI:173112"/>
        <dbReference type="EC" id="2.7.7.7"/>
    </reaction>
</comment>
<keyword evidence="8 16" id="KW-0479">Metal-binding</keyword>
<keyword evidence="6 16" id="KW-0548">Nucleotidyltransferase</keyword>
<feature type="binding site" evidence="16">
    <location>
        <position position="20"/>
    </location>
    <ligand>
        <name>Mg(2+)</name>
        <dbReference type="ChEBI" id="CHEBI:18420"/>
    </ligand>
</feature>
<dbReference type="Gene3D" id="3.30.1490.100">
    <property type="entry name" value="DNA polymerase, Y-family, little finger domain"/>
    <property type="match status" value="1"/>
</dbReference>
<comment type="similarity">
    <text evidence="2 16">Belongs to the DNA polymerase type-Y family.</text>
</comment>
<keyword evidence="19" id="KW-1185">Reference proteome</keyword>
<dbReference type="Pfam" id="PF11799">
    <property type="entry name" value="IMS_C"/>
    <property type="match status" value="1"/>
</dbReference>
<accession>A0ABP9FJG1</accession>
<feature type="binding site" evidence="16">
    <location>
        <position position="113"/>
    </location>
    <ligand>
        <name>Mg(2+)</name>
        <dbReference type="ChEBI" id="CHEBI:18420"/>
    </ligand>
</feature>
<proteinExistence type="inferred from homology"/>
<evidence type="ECO:0000256" key="7">
    <source>
        <dbReference type="ARBA" id="ARBA00022705"/>
    </source>
</evidence>
<dbReference type="InterPro" id="IPR036775">
    <property type="entry name" value="DNA_pol_Y-fam_lit_finger_sf"/>
</dbReference>
<keyword evidence="7 16" id="KW-0235">DNA replication</keyword>
<dbReference type="InterPro" id="IPR050116">
    <property type="entry name" value="DNA_polymerase-Y"/>
</dbReference>
<dbReference type="PANTHER" id="PTHR11076:SF33">
    <property type="entry name" value="DNA POLYMERASE KAPPA"/>
    <property type="match status" value="1"/>
</dbReference>
<evidence type="ECO:0000256" key="4">
    <source>
        <dbReference type="ARBA" id="ARBA00022490"/>
    </source>
</evidence>
<evidence type="ECO:0000256" key="3">
    <source>
        <dbReference type="ARBA" id="ARBA00022457"/>
    </source>
</evidence>
<dbReference type="InterPro" id="IPR053848">
    <property type="entry name" value="IMS_HHH_1"/>
</dbReference>
<evidence type="ECO:0000256" key="14">
    <source>
        <dbReference type="ARBA" id="ARBA00025589"/>
    </source>
</evidence>
<evidence type="ECO:0000256" key="13">
    <source>
        <dbReference type="ARBA" id="ARBA00023204"/>
    </source>
</evidence>
<evidence type="ECO:0000256" key="5">
    <source>
        <dbReference type="ARBA" id="ARBA00022679"/>
    </source>
</evidence>
<feature type="site" description="Substrate discrimination" evidence="16">
    <location>
        <position position="25"/>
    </location>
</feature>
<comment type="cofactor">
    <cofactor evidence="16">
        <name>Mg(2+)</name>
        <dbReference type="ChEBI" id="CHEBI:18420"/>
    </cofactor>
    <text evidence="16">Binds 2 magnesium ions per subunit.</text>
</comment>
<evidence type="ECO:0000256" key="15">
    <source>
        <dbReference type="ARBA" id="ARBA00049244"/>
    </source>
</evidence>
<evidence type="ECO:0000256" key="6">
    <source>
        <dbReference type="ARBA" id="ARBA00022695"/>
    </source>
</evidence>